<dbReference type="KEGG" id="trr:M419DRAFT_120225"/>
<keyword evidence="1" id="KW-1133">Transmembrane helix</keyword>
<dbReference type="AlphaFoldDB" id="A0A024S3J8"/>
<reference evidence="3" key="1">
    <citation type="journal article" date="2013" name="Ind. Biotechnol.">
        <title>Comparative genomics analysis of Trichoderma reesei strains.</title>
        <authorList>
            <person name="Koike H."/>
            <person name="Aerts A."/>
            <person name="LaButti K."/>
            <person name="Grigoriev I.V."/>
            <person name="Baker S.E."/>
        </authorList>
    </citation>
    <scope>NUCLEOTIDE SEQUENCE [LARGE SCALE GENOMIC DNA]</scope>
    <source>
        <strain evidence="3">ATCC 56765 / BCRC 32924 / NRRL 11460 / Rut C-30</strain>
    </source>
</reference>
<keyword evidence="1" id="KW-0472">Membrane</keyword>
<dbReference type="HOGENOM" id="CLU_2741863_0_0_1"/>
<feature type="transmembrane region" description="Helical" evidence="1">
    <location>
        <begin position="47"/>
        <end position="67"/>
    </location>
</feature>
<accession>A0A024S3J8</accession>
<dbReference type="Proteomes" id="UP000024376">
    <property type="component" value="Unassembled WGS sequence"/>
</dbReference>
<sequence length="71" mass="8010">MPGEALYVYDIQALTASATSVHIYPIKRTGLAKKRILDGYRHSRTGFVLGLFVFFEYDGLNLHHVLINVDS</sequence>
<evidence type="ECO:0000313" key="3">
    <source>
        <dbReference type="Proteomes" id="UP000024376"/>
    </source>
</evidence>
<dbReference type="EMBL" id="KI911158">
    <property type="protein sequence ID" value="ETR99050.1"/>
    <property type="molecule type" value="Genomic_DNA"/>
</dbReference>
<name>A0A024S3J8_HYPJR</name>
<protein>
    <submittedName>
        <fullName evidence="2">Uncharacterized protein</fullName>
    </submittedName>
</protein>
<gene>
    <name evidence="2" type="ORF">M419DRAFT_120225</name>
</gene>
<organism evidence="2 3">
    <name type="scientific">Hypocrea jecorina (strain ATCC 56765 / BCRC 32924 / NRRL 11460 / Rut C-30)</name>
    <name type="common">Trichoderma reesei</name>
    <dbReference type="NCBI Taxonomy" id="1344414"/>
    <lineage>
        <taxon>Eukaryota</taxon>
        <taxon>Fungi</taxon>
        <taxon>Dikarya</taxon>
        <taxon>Ascomycota</taxon>
        <taxon>Pezizomycotina</taxon>
        <taxon>Sordariomycetes</taxon>
        <taxon>Hypocreomycetidae</taxon>
        <taxon>Hypocreales</taxon>
        <taxon>Hypocreaceae</taxon>
        <taxon>Trichoderma</taxon>
    </lineage>
</organism>
<proteinExistence type="predicted"/>
<feature type="transmembrane region" description="Helical" evidence="1">
    <location>
        <begin position="6"/>
        <end position="26"/>
    </location>
</feature>
<keyword evidence="1" id="KW-0812">Transmembrane</keyword>
<evidence type="ECO:0000256" key="1">
    <source>
        <dbReference type="SAM" id="Phobius"/>
    </source>
</evidence>
<evidence type="ECO:0000313" key="2">
    <source>
        <dbReference type="EMBL" id="ETR99050.1"/>
    </source>
</evidence>